<keyword evidence="1" id="KW-0812">Transmembrane</keyword>
<dbReference type="KEGG" id="pfla:Pflav_046770"/>
<organism evidence="2 3">
    <name type="scientific">Phytohabitans flavus</name>
    <dbReference type="NCBI Taxonomy" id="1076124"/>
    <lineage>
        <taxon>Bacteria</taxon>
        <taxon>Bacillati</taxon>
        <taxon>Actinomycetota</taxon>
        <taxon>Actinomycetes</taxon>
        <taxon>Micromonosporales</taxon>
        <taxon>Micromonosporaceae</taxon>
    </lineage>
</organism>
<reference evidence="2 3" key="2">
    <citation type="submission" date="2020-03" db="EMBL/GenBank/DDBJ databases">
        <authorList>
            <person name="Ichikawa N."/>
            <person name="Kimura A."/>
            <person name="Kitahashi Y."/>
            <person name="Uohara A."/>
        </authorList>
    </citation>
    <scope>NUCLEOTIDE SEQUENCE [LARGE SCALE GENOMIC DNA]</scope>
    <source>
        <strain evidence="2 3">NBRC 107702</strain>
    </source>
</reference>
<protein>
    <submittedName>
        <fullName evidence="2">Uncharacterized protein</fullName>
    </submittedName>
</protein>
<name>A0A6F8XWU6_9ACTN</name>
<evidence type="ECO:0000256" key="1">
    <source>
        <dbReference type="SAM" id="Phobius"/>
    </source>
</evidence>
<feature type="transmembrane region" description="Helical" evidence="1">
    <location>
        <begin position="12"/>
        <end position="39"/>
    </location>
</feature>
<accession>A0A6F8XWU6</accession>
<dbReference type="EMBL" id="AP022870">
    <property type="protein sequence ID" value="BCB78267.1"/>
    <property type="molecule type" value="Genomic_DNA"/>
</dbReference>
<proteinExistence type="predicted"/>
<keyword evidence="3" id="KW-1185">Reference proteome</keyword>
<evidence type="ECO:0000313" key="2">
    <source>
        <dbReference type="EMBL" id="BCB78267.1"/>
    </source>
</evidence>
<dbReference type="AlphaFoldDB" id="A0A6F8XWU6"/>
<keyword evidence="1" id="KW-1133">Transmembrane helix</keyword>
<keyword evidence="1" id="KW-0472">Membrane</keyword>
<sequence>MAVPPPEKIAFYAGIGVLAAFEVVDWPVAGVIIVGHLLADQRHFARLRGFGEAAESA</sequence>
<reference evidence="2 3" key="1">
    <citation type="submission" date="2020-03" db="EMBL/GenBank/DDBJ databases">
        <title>Whole genome shotgun sequence of Phytohabitans flavus NBRC 107702.</title>
        <authorList>
            <person name="Komaki H."/>
            <person name="Tamura T."/>
        </authorList>
    </citation>
    <scope>NUCLEOTIDE SEQUENCE [LARGE SCALE GENOMIC DNA]</scope>
    <source>
        <strain evidence="2 3">NBRC 107702</strain>
    </source>
</reference>
<evidence type="ECO:0000313" key="3">
    <source>
        <dbReference type="Proteomes" id="UP000502508"/>
    </source>
</evidence>
<dbReference type="Proteomes" id="UP000502508">
    <property type="component" value="Chromosome"/>
</dbReference>
<gene>
    <name evidence="2" type="ORF">Pflav_046770</name>
</gene>